<feature type="transmembrane region" description="Helical" evidence="1">
    <location>
        <begin position="86"/>
        <end position="108"/>
    </location>
</feature>
<dbReference type="AlphaFoldDB" id="A0A6V7WNH8"/>
<keyword evidence="1" id="KW-1133">Transmembrane helix</keyword>
<dbReference type="Pfam" id="PF10323">
    <property type="entry name" value="7TM_GPCR_Srv"/>
    <property type="match status" value="1"/>
</dbReference>
<dbReference type="OrthoDB" id="5864862at2759"/>
<evidence type="ECO:0000313" key="2">
    <source>
        <dbReference type="EMBL" id="CAD2188475.1"/>
    </source>
</evidence>
<proteinExistence type="predicted"/>
<dbReference type="EMBL" id="CAJEWN010000694">
    <property type="protein sequence ID" value="CAD2188475.1"/>
    <property type="molecule type" value="Genomic_DNA"/>
</dbReference>
<comment type="caution">
    <text evidence="2">The sequence shown here is derived from an EMBL/GenBank/DDBJ whole genome shotgun (WGS) entry which is preliminary data.</text>
</comment>
<evidence type="ECO:0000313" key="3">
    <source>
        <dbReference type="Proteomes" id="UP000580250"/>
    </source>
</evidence>
<keyword evidence="1" id="KW-0472">Membrane</keyword>
<dbReference type="InterPro" id="IPR019426">
    <property type="entry name" value="7TM_GPCR_serpentine_rcpt_Srv"/>
</dbReference>
<feature type="transmembrane region" description="Helical" evidence="1">
    <location>
        <begin position="37"/>
        <end position="60"/>
    </location>
</feature>
<accession>A0A6V7WNH8</accession>
<feature type="transmembrane region" description="Helical" evidence="1">
    <location>
        <begin position="7"/>
        <end position="25"/>
    </location>
</feature>
<reference evidence="2 3" key="1">
    <citation type="submission" date="2020-08" db="EMBL/GenBank/DDBJ databases">
        <authorList>
            <person name="Koutsovoulos G."/>
            <person name="Danchin GJ E."/>
        </authorList>
    </citation>
    <scope>NUCLEOTIDE SEQUENCE [LARGE SCALE GENOMIC DNA]</scope>
</reference>
<evidence type="ECO:0000256" key="1">
    <source>
        <dbReference type="SAM" id="Phobius"/>
    </source>
</evidence>
<organism evidence="2 3">
    <name type="scientific">Meloidogyne enterolobii</name>
    <name type="common">Root-knot nematode worm</name>
    <name type="synonym">Meloidogyne mayaguensis</name>
    <dbReference type="NCBI Taxonomy" id="390850"/>
    <lineage>
        <taxon>Eukaryota</taxon>
        <taxon>Metazoa</taxon>
        <taxon>Ecdysozoa</taxon>
        <taxon>Nematoda</taxon>
        <taxon>Chromadorea</taxon>
        <taxon>Rhabditida</taxon>
        <taxon>Tylenchina</taxon>
        <taxon>Tylenchomorpha</taxon>
        <taxon>Tylenchoidea</taxon>
        <taxon>Meloidogynidae</taxon>
        <taxon>Meloidogyninae</taxon>
        <taxon>Meloidogyne</taxon>
    </lineage>
</organism>
<sequence>MNENNYALAYSLQTFGYSCGIITYTKVIGVFSNNNGIAALTSFFFMGISLILNIYTLILFKRKNNIVIQKNNKKYSENKIKMERRLTVYVLVTFLGQLIVSLFMVTWFTASAALKPFVDKDTYNLINFAVQNQSPWVNDISTIALPAWLMLWANERLHQSISSSLNKAKENILHFFRLKKKPIAVGDSSQQNKLFVQKPDGGRRFIKSVSFPESTEQNRPHN</sequence>
<gene>
    <name evidence="2" type="ORF">MENT_LOCUS41128</name>
</gene>
<protein>
    <submittedName>
        <fullName evidence="2">Uncharacterized protein</fullName>
    </submittedName>
</protein>
<keyword evidence="1" id="KW-0812">Transmembrane</keyword>
<name>A0A6V7WNH8_MELEN</name>
<dbReference type="Proteomes" id="UP000580250">
    <property type="component" value="Unassembled WGS sequence"/>
</dbReference>